<accession>A0A9E7N5D2</accession>
<proteinExistence type="predicted"/>
<evidence type="ECO:0000313" key="2">
    <source>
        <dbReference type="Proteomes" id="UP001056634"/>
    </source>
</evidence>
<sequence>MSSPALHSFHITAYATLNAFKVVAVEAASGQEAVVAARALLAQDTDLQDGWTAMSELTLTSTIDWDIDQAHCKVLARSTALLDDATAPALVAMLSEASDNHAARLDDLQPRDALAEVADWDRVVAFLRGNGIKPVDLRFIVANLADAEQRARLQARVAELDEAERDDASRAMGAFDLDDQAWDALPEAARHALIAATGGTDASDMKAKADAYDRTVAAAKAYDDKLNAEEKAPEGDDYNELFSLIAPVKS</sequence>
<gene>
    <name evidence="1" type="ORF">MARCHEWKA_01360</name>
</gene>
<dbReference type="EMBL" id="ON529851">
    <property type="protein sequence ID" value="UTC28649.1"/>
    <property type="molecule type" value="Genomic_DNA"/>
</dbReference>
<dbReference type="Proteomes" id="UP001056634">
    <property type="component" value="Segment"/>
</dbReference>
<protein>
    <submittedName>
        <fullName evidence="1">Uncharacterized protein</fullName>
    </submittedName>
</protein>
<evidence type="ECO:0000313" key="1">
    <source>
        <dbReference type="EMBL" id="UTC28649.1"/>
    </source>
</evidence>
<keyword evidence="2" id="KW-1185">Reference proteome</keyword>
<reference evidence="1" key="1">
    <citation type="submission" date="2022-04" db="EMBL/GenBank/DDBJ databases">
        <authorList>
            <person name="Friedrich I."/>
            <person name="Schneider D."/>
            <person name="Poehlein A."/>
            <person name="Hertel R."/>
            <person name="Daniel R."/>
        </authorList>
    </citation>
    <scope>NUCLEOTIDE SEQUENCE</scope>
</reference>
<name>A0A9E7N5D2_9CAUD</name>
<organism evidence="1 2">
    <name type="scientific">Brevundimonas phage vB_BpoS-Marchewka</name>
    <dbReference type="NCBI Taxonomy" id="2948604"/>
    <lineage>
        <taxon>Viruses</taxon>
        <taxon>Duplodnaviria</taxon>
        <taxon>Heunggongvirae</taxon>
        <taxon>Uroviricota</taxon>
        <taxon>Caudoviricetes</taxon>
        <taxon>Jeanschmidtviridae</taxon>
        <taxon>Marchewkavirus</taxon>
        <taxon>Marchewkavirus marchewka</taxon>
    </lineage>
</organism>